<gene>
    <name evidence="2" type="ORF">HD556DRAFT_1444008</name>
</gene>
<keyword evidence="3" id="KW-1185">Reference proteome</keyword>
<dbReference type="InterPro" id="IPR041078">
    <property type="entry name" value="Plavaka"/>
</dbReference>
<dbReference type="GeneID" id="64600479"/>
<dbReference type="InterPro" id="IPR049233">
    <property type="entry name" value="DUF6830"/>
</dbReference>
<reference evidence="2" key="1">
    <citation type="journal article" date="2020" name="New Phytol.">
        <title>Comparative genomics reveals dynamic genome evolution in host specialist ectomycorrhizal fungi.</title>
        <authorList>
            <person name="Lofgren L.A."/>
            <person name="Nguyen N.H."/>
            <person name="Vilgalys R."/>
            <person name="Ruytinx J."/>
            <person name="Liao H.L."/>
            <person name="Branco S."/>
            <person name="Kuo A."/>
            <person name="LaButti K."/>
            <person name="Lipzen A."/>
            <person name="Andreopoulos W."/>
            <person name="Pangilinan J."/>
            <person name="Riley R."/>
            <person name="Hundley H."/>
            <person name="Na H."/>
            <person name="Barry K."/>
            <person name="Grigoriev I.V."/>
            <person name="Stajich J.E."/>
            <person name="Kennedy P.G."/>
        </authorList>
    </citation>
    <scope>NUCLEOTIDE SEQUENCE</scope>
    <source>
        <strain evidence="2">S12</strain>
    </source>
</reference>
<comment type="caution">
    <text evidence="2">The sequence shown here is derived from an EMBL/GenBank/DDBJ whole genome shotgun (WGS) entry which is preliminary data.</text>
</comment>
<name>A0A9P7APV7_9AGAM</name>
<sequence>MSLQCPSCGKDGFKTDTAVARHMSQPHSGCNSWLDELIRLRSHLPPGPLKDDPMESNEEEDDVHFGDTYDGGWDEIPVEEETPAEVTDYFPGAAKTYGMGYTFLSLFNTDENSVYRKMNLYYLFSCKQDWETASWLLRSGLSMGKIDSFLSLEMIRDLPFGPRWMSRVLDTSHPTKSPVILYWRDPLECISAILNHPLFHNQLDFTPRKVYSTVQKLCRVYTEWMTGDDAWNMQSLLPQGATLLGTILSSDKTNISVLTGDRVAHPLLVSLANIRMNTRLKSSSNSFMLTVTTWIVLKFLHKNKRLRGVLADRLIHQCLDIVLKPLKEAALHGMMLSDPVGQSCYCFTPLASYIVDTPKAMMLACVGGKTSPVTMAMYKQFGDSFRHEPCTASTTLAQISVVRTRADPSDLQAFFHEVQKFRLNGVFEPFWQDWVLTDPSHFFTPETLHVLHKEFWDHDAKWLIFAVGELEIDFCFSVLQPVTGFRRFAEGISKLKQVTGRFSADAAPHGVLVAVRALMDFRYLVQSQSIDENDLVRISAVLNEFHASKDAIIDAGSVVPSIRNSGVTAQWSADATEHAHITEIKVPARSSNNNNYNPQICRHLDRLDKCLRFELTTILLDEKQNIKALADAARSYMDDEDADDIEVDDNVPVEFLSTIQHDRSRPITNYFAIAHVLQHKPVGSVPLPLCSFVIGRIAFHLGYDPSIRNISVDDVALKFNLPDLRPALSDFLHHEASSERDHIHAIGGPRRAGPNAVLPFEKVQVWFKLRLQDTEFHDVHNIRPAQTINCAPSSEPWTHGHYDSIIVNTEAEHSWPTSGLQGTSQLICPSPMLVINLISQGTLSPK</sequence>
<dbReference type="Proteomes" id="UP000719766">
    <property type="component" value="Unassembled WGS sequence"/>
</dbReference>
<dbReference type="RefSeq" id="XP_041159466.1">
    <property type="nucleotide sequence ID" value="XM_041306715.1"/>
</dbReference>
<evidence type="ECO:0000259" key="1">
    <source>
        <dbReference type="Pfam" id="PF20722"/>
    </source>
</evidence>
<dbReference type="OrthoDB" id="3232986at2759"/>
<evidence type="ECO:0000313" key="3">
    <source>
        <dbReference type="Proteomes" id="UP000719766"/>
    </source>
</evidence>
<feature type="domain" description="DUF6830" evidence="1">
    <location>
        <begin position="669"/>
        <end position="824"/>
    </location>
</feature>
<dbReference type="EMBL" id="JABBWE010000033">
    <property type="protein sequence ID" value="KAG1792929.1"/>
    <property type="molecule type" value="Genomic_DNA"/>
</dbReference>
<protein>
    <recommendedName>
        <fullName evidence="1">DUF6830 domain-containing protein</fullName>
    </recommendedName>
</protein>
<organism evidence="2 3">
    <name type="scientific">Suillus plorans</name>
    <dbReference type="NCBI Taxonomy" id="116603"/>
    <lineage>
        <taxon>Eukaryota</taxon>
        <taxon>Fungi</taxon>
        <taxon>Dikarya</taxon>
        <taxon>Basidiomycota</taxon>
        <taxon>Agaricomycotina</taxon>
        <taxon>Agaricomycetes</taxon>
        <taxon>Agaricomycetidae</taxon>
        <taxon>Boletales</taxon>
        <taxon>Suillineae</taxon>
        <taxon>Suillaceae</taxon>
        <taxon>Suillus</taxon>
    </lineage>
</organism>
<accession>A0A9P7APV7</accession>
<evidence type="ECO:0000313" key="2">
    <source>
        <dbReference type="EMBL" id="KAG1792929.1"/>
    </source>
</evidence>
<dbReference type="Pfam" id="PF18759">
    <property type="entry name" value="Plavaka"/>
    <property type="match status" value="1"/>
</dbReference>
<dbReference type="AlphaFoldDB" id="A0A9P7APV7"/>
<dbReference type="Pfam" id="PF20722">
    <property type="entry name" value="DUF6830"/>
    <property type="match status" value="1"/>
</dbReference>
<proteinExistence type="predicted"/>